<sequence>MKYPDAYKFIIETTHGYSSAKGGWGFSCRKDTLEDAIRFVDKMGDQYRVFDNRHQKVVYPKIHEDVV</sequence>
<reference evidence="2" key="1">
    <citation type="journal article" date="2019" name="Int. J. Syst. Evol. Microbiol.">
        <title>The Global Catalogue of Microorganisms (GCM) 10K type strain sequencing project: providing services to taxonomists for standard genome sequencing and annotation.</title>
        <authorList>
            <consortium name="The Broad Institute Genomics Platform"/>
            <consortium name="The Broad Institute Genome Sequencing Center for Infectious Disease"/>
            <person name="Wu L."/>
            <person name="Ma J."/>
        </authorList>
    </citation>
    <scope>NUCLEOTIDE SEQUENCE [LARGE SCALE GENOMIC DNA]</scope>
    <source>
        <strain evidence="2">JCM 17551</strain>
    </source>
</reference>
<dbReference type="EMBL" id="BAABBN010000007">
    <property type="protein sequence ID" value="GAA3931107.1"/>
    <property type="molecule type" value="Genomic_DNA"/>
</dbReference>
<evidence type="ECO:0000313" key="2">
    <source>
        <dbReference type="Proteomes" id="UP001501565"/>
    </source>
</evidence>
<accession>A0ABP7MVF9</accession>
<protein>
    <submittedName>
        <fullName evidence="1">Uncharacterized protein</fullName>
    </submittedName>
</protein>
<name>A0ABP7MVF9_9GAMM</name>
<comment type="caution">
    <text evidence="1">The sequence shown here is derived from an EMBL/GenBank/DDBJ whole genome shotgun (WGS) entry which is preliminary data.</text>
</comment>
<gene>
    <name evidence="1" type="ORF">GCM10022277_29800</name>
</gene>
<dbReference type="Proteomes" id="UP001501565">
    <property type="component" value="Unassembled WGS sequence"/>
</dbReference>
<keyword evidence="2" id="KW-1185">Reference proteome</keyword>
<dbReference type="RefSeq" id="WP_344799357.1">
    <property type="nucleotide sequence ID" value="NZ_BAABBN010000007.1"/>
</dbReference>
<organism evidence="1 2">
    <name type="scientific">Litoribacillus peritrichatus</name>
    <dbReference type="NCBI Taxonomy" id="718191"/>
    <lineage>
        <taxon>Bacteria</taxon>
        <taxon>Pseudomonadati</taxon>
        <taxon>Pseudomonadota</taxon>
        <taxon>Gammaproteobacteria</taxon>
        <taxon>Oceanospirillales</taxon>
        <taxon>Oceanospirillaceae</taxon>
        <taxon>Litoribacillus</taxon>
    </lineage>
</organism>
<proteinExistence type="predicted"/>
<evidence type="ECO:0000313" key="1">
    <source>
        <dbReference type="EMBL" id="GAA3931107.1"/>
    </source>
</evidence>